<evidence type="ECO:0000259" key="2">
    <source>
        <dbReference type="Pfam" id="PF00857"/>
    </source>
</evidence>
<dbReference type="InterPro" id="IPR000868">
    <property type="entry name" value="Isochorismatase-like_dom"/>
</dbReference>
<dbReference type="Gene3D" id="3.40.50.850">
    <property type="entry name" value="Isochorismatase-like"/>
    <property type="match status" value="1"/>
</dbReference>
<dbReference type="Proteomes" id="UP000281975">
    <property type="component" value="Unassembled WGS sequence"/>
</dbReference>
<organism evidence="3 4">
    <name type="scientific">Kushneria sinocarnis</name>
    <dbReference type="NCBI Taxonomy" id="595502"/>
    <lineage>
        <taxon>Bacteria</taxon>
        <taxon>Pseudomonadati</taxon>
        <taxon>Pseudomonadota</taxon>
        <taxon>Gammaproteobacteria</taxon>
        <taxon>Oceanospirillales</taxon>
        <taxon>Halomonadaceae</taxon>
        <taxon>Kushneria</taxon>
    </lineage>
</organism>
<dbReference type="RefSeq" id="WP_121172306.1">
    <property type="nucleotide sequence ID" value="NZ_RBIN01000003.1"/>
</dbReference>
<dbReference type="Pfam" id="PF00857">
    <property type="entry name" value="Isochorismatase"/>
    <property type="match status" value="1"/>
</dbReference>
<name>A0A420WYZ5_9GAMM</name>
<dbReference type="EMBL" id="RBIN01000003">
    <property type="protein sequence ID" value="RKR06396.1"/>
    <property type="molecule type" value="Genomic_DNA"/>
</dbReference>
<keyword evidence="4" id="KW-1185">Reference proteome</keyword>
<dbReference type="PANTHER" id="PTHR43540">
    <property type="entry name" value="PEROXYUREIDOACRYLATE/UREIDOACRYLATE AMIDOHYDROLASE-RELATED"/>
    <property type="match status" value="1"/>
</dbReference>
<dbReference type="PANTHER" id="PTHR43540:SF1">
    <property type="entry name" value="ISOCHORISMATASE HYDROLASE"/>
    <property type="match status" value="1"/>
</dbReference>
<feature type="domain" description="Isochorismatase-like" evidence="2">
    <location>
        <begin position="3"/>
        <end position="140"/>
    </location>
</feature>
<dbReference type="SUPFAM" id="SSF52499">
    <property type="entry name" value="Isochorismatase-like hydrolases"/>
    <property type="match status" value="1"/>
</dbReference>
<comment type="caution">
    <text evidence="3">The sequence shown here is derived from an EMBL/GenBank/DDBJ whole genome shotgun (WGS) entry which is preliminary data.</text>
</comment>
<reference evidence="3 4" key="1">
    <citation type="submission" date="2018-10" db="EMBL/GenBank/DDBJ databases">
        <title>Genomic Encyclopedia of Type Strains, Phase IV (KMG-IV): sequencing the most valuable type-strain genomes for metagenomic binning, comparative biology and taxonomic classification.</title>
        <authorList>
            <person name="Goeker M."/>
        </authorList>
    </citation>
    <scope>NUCLEOTIDE SEQUENCE [LARGE SCALE GENOMIC DNA]</scope>
    <source>
        <strain evidence="3 4">DSM 23229</strain>
    </source>
</reference>
<accession>A0A420WYZ5</accession>
<gene>
    <name evidence="3" type="ORF">C7446_1339</name>
</gene>
<dbReference type="AlphaFoldDB" id="A0A420WYZ5"/>
<keyword evidence="1" id="KW-0378">Hydrolase</keyword>
<dbReference type="OrthoDB" id="1157330at2"/>
<protein>
    <submittedName>
        <fullName evidence="3">Nicotinamidase-related amidase</fullName>
    </submittedName>
</protein>
<evidence type="ECO:0000313" key="4">
    <source>
        <dbReference type="Proteomes" id="UP000281975"/>
    </source>
</evidence>
<evidence type="ECO:0000313" key="3">
    <source>
        <dbReference type="EMBL" id="RKR06396.1"/>
    </source>
</evidence>
<dbReference type="InterPro" id="IPR050272">
    <property type="entry name" value="Isochorismatase-like_hydrls"/>
</dbReference>
<evidence type="ECO:0000256" key="1">
    <source>
        <dbReference type="ARBA" id="ARBA00022801"/>
    </source>
</evidence>
<dbReference type="InterPro" id="IPR036380">
    <property type="entry name" value="Isochorismatase-like_sf"/>
</dbReference>
<proteinExistence type="predicted"/>
<dbReference type="GO" id="GO:0016787">
    <property type="term" value="F:hydrolase activity"/>
    <property type="evidence" value="ECO:0007669"/>
    <property type="project" value="UniProtKB-KW"/>
</dbReference>
<sequence length="203" mass="21642">MDALLVIDMQIGICTGRPCHDIDGVINRINALAAGMRAQGSPVIHLQFDGAPESAMAPLHAGWQLLPPIERPDMDRVIRRDASDAFLGTALAESLREAGVTRLLLTGHATELAVDTTLRAALSHGFDVVAVADAHTTCDRGALSADTIIDHHQQIWTRLASPAAHLELLSTATLLRSGFTVASPGNAHYHVRASASFRLECSC</sequence>